<keyword evidence="3" id="KW-0233">DNA recombination</keyword>
<dbReference type="InterPro" id="IPR011010">
    <property type="entry name" value="DNA_brk_join_enz"/>
</dbReference>
<dbReference type="InterPro" id="IPR013762">
    <property type="entry name" value="Integrase-like_cat_sf"/>
</dbReference>
<gene>
    <name evidence="5" type="ORF">E5988_13060</name>
</gene>
<sequence length="355" mass="37728">MNALLPFADDVTGSGIVAIDADVIDAARRAMSPNSWRALRADIRVFAGWCAARGLMTLPALPATVATFLADQADHGKKAATLARYTASIARLHALADQPDPTRTERVRLELKAQRRALGVRQRQARGLRFRGEVADPLAAAGPVGVCVEAMLAATGDDLPGQRNRALLSLAFDTGLRRSEIVAIRWPHVERGGAGGGRLFVPRSKADQEGAGAYAYLSARTMTALGEWRAACGGRSDGALFRRLHRTRDKSGADIWSVGAALSAQSVTLIYRAMLDAAHAAGLLGMIDSADFDIWRASLTAHSTRVGLTQDLFASGQDLAGIMQALRWKSPAQPARYAQALAVESNAAAKVVGKL</sequence>
<dbReference type="InterPro" id="IPR010998">
    <property type="entry name" value="Integrase_recombinase_N"/>
</dbReference>
<feature type="domain" description="Tyr recombinase" evidence="4">
    <location>
        <begin position="133"/>
        <end position="351"/>
    </location>
</feature>
<organism evidence="5 6">
    <name type="scientific">Sphingomonas olei</name>
    <dbReference type="NCBI Taxonomy" id="1886787"/>
    <lineage>
        <taxon>Bacteria</taxon>
        <taxon>Pseudomonadati</taxon>
        <taxon>Pseudomonadota</taxon>
        <taxon>Alphaproteobacteria</taxon>
        <taxon>Sphingomonadales</taxon>
        <taxon>Sphingomonadaceae</taxon>
        <taxon>Sphingomonas</taxon>
    </lineage>
</organism>
<dbReference type="Gene3D" id="1.10.150.130">
    <property type="match status" value="1"/>
</dbReference>
<dbReference type="SUPFAM" id="SSF47823">
    <property type="entry name" value="lambda integrase-like, N-terminal domain"/>
    <property type="match status" value="1"/>
</dbReference>
<accession>A0ABY2QFI6</accession>
<dbReference type="InterPro" id="IPR002104">
    <property type="entry name" value="Integrase_catalytic"/>
</dbReference>
<dbReference type="RefSeq" id="WP_046407494.1">
    <property type="nucleotide sequence ID" value="NZ_SSTI01000009.1"/>
</dbReference>
<comment type="caution">
    <text evidence="5">The sequence shown here is derived from an EMBL/GenBank/DDBJ whole genome shotgun (WGS) entry which is preliminary data.</text>
</comment>
<keyword evidence="6" id="KW-1185">Reference proteome</keyword>
<evidence type="ECO:0000313" key="5">
    <source>
        <dbReference type="EMBL" id="THG39166.1"/>
    </source>
</evidence>
<evidence type="ECO:0000256" key="2">
    <source>
        <dbReference type="ARBA" id="ARBA00023125"/>
    </source>
</evidence>
<dbReference type="Pfam" id="PF00589">
    <property type="entry name" value="Phage_integrase"/>
    <property type="match status" value="1"/>
</dbReference>
<dbReference type="SUPFAM" id="SSF56349">
    <property type="entry name" value="DNA breaking-rejoining enzymes"/>
    <property type="match status" value="1"/>
</dbReference>
<evidence type="ECO:0000256" key="3">
    <source>
        <dbReference type="ARBA" id="ARBA00023172"/>
    </source>
</evidence>
<protein>
    <submittedName>
        <fullName evidence="5">Integrase</fullName>
    </submittedName>
</protein>
<dbReference type="EMBL" id="SSTI01000009">
    <property type="protein sequence ID" value="THG39166.1"/>
    <property type="molecule type" value="Genomic_DNA"/>
</dbReference>
<keyword evidence="1" id="KW-0229">DNA integration</keyword>
<proteinExistence type="predicted"/>
<name>A0ABY2QFI6_9SPHN</name>
<dbReference type="PROSITE" id="PS51898">
    <property type="entry name" value="TYR_RECOMBINASE"/>
    <property type="match status" value="1"/>
</dbReference>
<evidence type="ECO:0000313" key="6">
    <source>
        <dbReference type="Proteomes" id="UP000308038"/>
    </source>
</evidence>
<dbReference type="Gene3D" id="1.10.443.10">
    <property type="entry name" value="Intergrase catalytic core"/>
    <property type="match status" value="1"/>
</dbReference>
<evidence type="ECO:0000256" key="1">
    <source>
        <dbReference type="ARBA" id="ARBA00022908"/>
    </source>
</evidence>
<reference evidence="5 6" key="1">
    <citation type="submission" date="2019-04" db="EMBL/GenBank/DDBJ databases">
        <title>Microbes associate with the intestines of laboratory mice.</title>
        <authorList>
            <person name="Navarre W."/>
            <person name="Wong E."/>
            <person name="Huang K.C."/>
            <person name="Tropini C."/>
            <person name="Ng K."/>
            <person name="Yu B."/>
        </authorList>
    </citation>
    <scope>NUCLEOTIDE SEQUENCE [LARGE SCALE GENOMIC DNA]</scope>
    <source>
        <strain evidence="5 6">NM83_B4-11</strain>
    </source>
</reference>
<dbReference type="Proteomes" id="UP000308038">
    <property type="component" value="Unassembled WGS sequence"/>
</dbReference>
<evidence type="ECO:0000259" key="4">
    <source>
        <dbReference type="PROSITE" id="PS51898"/>
    </source>
</evidence>
<dbReference type="InterPro" id="IPR004107">
    <property type="entry name" value="Integrase_SAM-like_N"/>
</dbReference>
<keyword evidence="2" id="KW-0238">DNA-binding</keyword>
<dbReference type="Pfam" id="PF02899">
    <property type="entry name" value="Phage_int_SAM_1"/>
    <property type="match status" value="1"/>
</dbReference>